<sequence length="86" mass="9504">MCSTRGVHDMPCYLSRRLSDLSIKINNEGTVIYKSITSKPSAIAKTAKLASAKVSVTPKRRTEAVKKRESVSSYLSPKKEHTVSFC</sequence>
<dbReference type="EMBL" id="GGEC01008870">
    <property type="protein sequence ID" value="MBW89353.1"/>
    <property type="molecule type" value="Transcribed_RNA"/>
</dbReference>
<evidence type="ECO:0000313" key="1">
    <source>
        <dbReference type="EMBL" id="MBW89353.1"/>
    </source>
</evidence>
<proteinExistence type="predicted"/>
<name>A0A2P2J7A9_RHIMU</name>
<dbReference type="AlphaFoldDB" id="A0A2P2J7A9"/>
<protein>
    <submittedName>
        <fullName evidence="1">Uncharacterized protein</fullName>
    </submittedName>
</protein>
<organism evidence="1">
    <name type="scientific">Rhizophora mucronata</name>
    <name type="common">Asiatic mangrove</name>
    <dbReference type="NCBI Taxonomy" id="61149"/>
    <lineage>
        <taxon>Eukaryota</taxon>
        <taxon>Viridiplantae</taxon>
        <taxon>Streptophyta</taxon>
        <taxon>Embryophyta</taxon>
        <taxon>Tracheophyta</taxon>
        <taxon>Spermatophyta</taxon>
        <taxon>Magnoliopsida</taxon>
        <taxon>eudicotyledons</taxon>
        <taxon>Gunneridae</taxon>
        <taxon>Pentapetalae</taxon>
        <taxon>rosids</taxon>
        <taxon>fabids</taxon>
        <taxon>Malpighiales</taxon>
        <taxon>Rhizophoraceae</taxon>
        <taxon>Rhizophora</taxon>
    </lineage>
</organism>
<reference evidence="1" key="1">
    <citation type="submission" date="2018-02" db="EMBL/GenBank/DDBJ databases">
        <title>Rhizophora mucronata_Transcriptome.</title>
        <authorList>
            <person name="Meera S.P."/>
            <person name="Sreeshan A."/>
            <person name="Augustine A."/>
        </authorList>
    </citation>
    <scope>NUCLEOTIDE SEQUENCE</scope>
    <source>
        <tissue evidence="1">Leaf</tissue>
    </source>
</reference>
<accession>A0A2P2J7A9</accession>